<keyword evidence="2" id="KW-0378">Hydrolase</keyword>
<name>A0ABP6YU10_9ACTN</name>
<keyword evidence="1" id="KW-0227">DNA damage</keyword>
<protein>
    <submittedName>
        <fullName evidence="5">PD-(D/E)XK nuclease family protein</fullName>
    </submittedName>
</protein>
<feature type="domain" description="PD-(D/E)XK endonuclease-like" evidence="4">
    <location>
        <begin position="25"/>
        <end position="266"/>
    </location>
</feature>
<evidence type="ECO:0000256" key="2">
    <source>
        <dbReference type="ARBA" id="ARBA00022806"/>
    </source>
</evidence>
<organism evidence="5 6">
    <name type="scientific">Kineosporia mesophila</name>
    <dbReference type="NCBI Taxonomy" id="566012"/>
    <lineage>
        <taxon>Bacteria</taxon>
        <taxon>Bacillati</taxon>
        <taxon>Actinomycetota</taxon>
        <taxon>Actinomycetes</taxon>
        <taxon>Kineosporiales</taxon>
        <taxon>Kineosporiaceae</taxon>
        <taxon>Kineosporia</taxon>
    </lineage>
</organism>
<keyword evidence="2" id="KW-0547">Nucleotide-binding</keyword>
<sequence length="283" mass="31282">MKQDQGQQHDQLELIGMPEPLYPCTPTRLATWQDCPRRYRFTYLDKPQPSRGGAWAHTSIGAAVHSALADWWGTPVKLRTTERASQLVRKRWLNDGFADREQSAAAGRRAVEWVRKYLFGSAQDPMAVPAGVEKTVTAKTERLSLSGRVDRIDQRGGELVVVDYKTGRRAPDESDAFASLALAVYAVGTARTYRRPCVQVELHHLPSGTRAVARYDRAGLESRLAEANSLGEAAAAGDRAHAQGRDVFPPKPSPGCSYCDFRRHCPEGRAASEDKVPWVSQLG</sequence>
<comment type="caution">
    <text evidence="5">The sequence shown here is derived from an EMBL/GenBank/DDBJ whole genome shotgun (WGS) entry which is preliminary data.</text>
</comment>
<dbReference type="Pfam" id="PF12705">
    <property type="entry name" value="PDDEXK_1"/>
    <property type="match status" value="1"/>
</dbReference>
<dbReference type="EMBL" id="BAAAZO010000001">
    <property type="protein sequence ID" value="GAA3591124.1"/>
    <property type="molecule type" value="Genomic_DNA"/>
</dbReference>
<keyword evidence="3" id="KW-0234">DNA repair</keyword>
<gene>
    <name evidence="5" type="ORF">GCM10022223_02090</name>
</gene>
<evidence type="ECO:0000256" key="1">
    <source>
        <dbReference type="ARBA" id="ARBA00022763"/>
    </source>
</evidence>
<dbReference type="InterPro" id="IPR038726">
    <property type="entry name" value="PDDEXK_AddAB-type"/>
</dbReference>
<keyword evidence="2" id="KW-0067">ATP-binding</keyword>
<evidence type="ECO:0000259" key="4">
    <source>
        <dbReference type="Pfam" id="PF12705"/>
    </source>
</evidence>
<dbReference type="Proteomes" id="UP001501074">
    <property type="component" value="Unassembled WGS sequence"/>
</dbReference>
<reference evidence="6" key="1">
    <citation type="journal article" date="2019" name="Int. J. Syst. Evol. Microbiol.">
        <title>The Global Catalogue of Microorganisms (GCM) 10K type strain sequencing project: providing services to taxonomists for standard genome sequencing and annotation.</title>
        <authorList>
            <consortium name="The Broad Institute Genomics Platform"/>
            <consortium name="The Broad Institute Genome Sequencing Center for Infectious Disease"/>
            <person name="Wu L."/>
            <person name="Ma J."/>
        </authorList>
    </citation>
    <scope>NUCLEOTIDE SEQUENCE [LARGE SCALE GENOMIC DNA]</scope>
    <source>
        <strain evidence="6">JCM 16902</strain>
    </source>
</reference>
<keyword evidence="6" id="KW-1185">Reference proteome</keyword>
<proteinExistence type="predicted"/>
<evidence type="ECO:0000313" key="5">
    <source>
        <dbReference type="EMBL" id="GAA3591124.1"/>
    </source>
</evidence>
<accession>A0ABP6YU10</accession>
<dbReference type="InterPro" id="IPR011604">
    <property type="entry name" value="PDDEXK-like_dom_sf"/>
</dbReference>
<dbReference type="RefSeq" id="WP_231484850.1">
    <property type="nucleotide sequence ID" value="NZ_BAAAZO010000001.1"/>
</dbReference>
<keyword evidence="2" id="KW-0347">Helicase</keyword>
<dbReference type="Gene3D" id="3.90.320.10">
    <property type="match status" value="1"/>
</dbReference>
<evidence type="ECO:0000256" key="3">
    <source>
        <dbReference type="ARBA" id="ARBA00023204"/>
    </source>
</evidence>
<evidence type="ECO:0000313" key="6">
    <source>
        <dbReference type="Proteomes" id="UP001501074"/>
    </source>
</evidence>